<dbReference type="PROSITE" id="PS50850">
    <property type="entry name" value="MFS"/>
    <property type="match status" value="1"/>
</dbReference>
<evidence type="ECO:0000256" key="2">
    <source>
        <dbReference type="ARBA" id="ARBA00022448"/>
    </source>
</evidence>
<name>A0A0U4FR37_9BACI</name>
<proteinExistence type="predicted"/>
<accession>A0A0U4FR37</accession>
<feature type="transmembrane region" description="Helical" evidence="6">
    <location>
        <begin position="95"/>
        <end position="115"/>
    </location>
</feature>
<keyword evidence="4 6" id="KW-1133">Transmembrane helix</keyword>
<evidence type="ECO:0000256" key="6">
    <source>
        <dbReference type="SAM" id="Phobius"/>
    </source>
</evidence>
<reference evidence="8 9" key="1">
    <citation type="submission" date="2016-01" db="EMBL/GenBank/DDBJ databases">
        <title>Complete genome sequence of strain Lentibacillus amyloliquefaciens LAM0015T isolated from saline sediment.</title>
        <authorList>
            <person name="Wang J.-L."/>
            <person name="He M.-X."/>
        </authorList>
    </citation>
    <scope>NUCLEOTIDE SEQUENCE [LARGE SCALE GENOMIC DNA]</scope>
    <source>
        <strain evidence="8 9">LAM0015</strain>
    </source>
</reference>
<feature type="transmembrane region" description="Helical" evidence="6">
    <location>
        <begin position="45"/>
        <end position="65"/>
    </location>
</feature>
<dbReference type="InterPro" id="IPR020846">
    <property type="entry name" value="MFS_dom"/>
</dbReference>
<protein>
    <recommendedName>
        <fullName evidence="7">Major facilitator superfamily (MFS) profile domain-containing protein</fullName>
    </recommendedName>
</protein>
<evidence type="ECO:0000256" key="1">
    <source>
        <dbReference type="ARBA" id="ARBA00004651"/>
    </source>
</evidence>
<feature type="domain" description="Major facilitator superfamily (MFS) profile" evidence="7">
    <location>
        <begin position="3"/>
        <end position="116"/>
    </location>
</feature>
<dbReference type="GO" id="GO:0022857">
    <property type="term" value="F:transmembrane transporter activity"/>
    <property type="evidence" value="ECO:0007669"/>
    <property type="project" value="InterPro"/>
</dbReference>
<evidence type="ECO:0000313" key="9">
    <source>
        <dbReference type="Proteomes" id="UP000050331"/>
    </source>
</evidence>
<keyword evidence="9" id="KW-1185">Reference proteome</keyword>
<evidence type="ECO:0000256" key="4">
    <source>
        <dbReference type="ARBA" id="ARBA00022989"/>
    </source>
</evidence>
<organism evidence="8 9">
    <name type="scientific">Lentibacillus amyloliquefaciens</name>
    <dbReference type="NCBI Taxonomy" id="1472767"/>
    <lineage>
        <taxon>Bacteria</taxon>
        <taxon>Bacillati</taxon>
        <taxon>Bacillota</taxon>
        <taxon>Bacilli</taxon>
        <taxon>Bacillales</taxon>
        <taxon>Bacillaceae</taxon>
        <taxon>Lentibacillus</taxon>
    </lineage>
</organism>
<evidence type="ECO:0000256" key="5">
    <source>
        <dbReference type="ARBA" id="ARBA00023136"/>
    </source>
</evidence>
<dbReference type="InterPro" id="IPR011701">
    <property type="entry name" value="MFS"/>
</dbReference>
<dbReference type="STRING" id="1472767.AOX59_06535"/>
<comment type="subcellular location">
    <subcellularLocation>
        <location evidence="1">Cell membrane</location>
        <topology evidence="1">Multi-pass membrane protein</topology>
    </subcellularLocation>
</comment>
<sequence length="116" mass="12598">MKPIKLMIPGFLIVAATYGFARYTYGPFLDMIQNDFNLGHQMTGLIGGLPFLAYVIGTLLAIRYIKRLGLKKPIIIGGILASIGLFLVMTSFSLWLLIAGIIVGGASGGFVWTTMR</sequence>
<dbReference type="EMBL" id="CP013862">
    <property type="protein sequence ID" value="ALX48293.1"/>
    <property type="molecule type" value="Genomic_DNA"/>
</dbReference>
<dbReference type="KEGG" id="lao:AOX59_06535"/>
<dbReference type="OrthoDB" id="2957247at2"/>
<dbReference type="RefSeq" id="WP_068443531.1">
    <property type="nucleotide sequence ID" value="NZ_CP013862.1"/>
</dbReference>
<dbReference type="GO" id="GO:0005886">
    <property type="term" value="C:plasma membrane"/>
    <property type="evidence" value="ECO:0007669"/>
    <property type="project" value="UniProtKB-SubCell"/>
</dbReference>
<evidence type="ECO:0000259" key="7">
    <source>
        <dbReference type="PROSITE" id="PS50850"/>
    </source>
</evidence>
<gene>
    <name evidence="8" type="ORF">AOX59_06535</name>
</gene>
<dbReference type="Gene3D" id="1.20.1250.20">
    <property type="entry name" value="MFS general substrate transporter like domains"/>
    <property type="match status" value="1"/>
</dbReference>
<dbReference type="Proteomes" id="UP000050331">
    <property type="component" value="Chromosome"/>
</dbReference>
<keyword evidence="5 6" id="KW-0472">Membrane</keyword>
<dbReference type="AlphaFoldDB" id="A0A0U4FR37"/>
<dbReference type="SUPFAM" id="SSF103473">
    <property type="entry name" value="MFS general substrate transporter"/>
    <property type="match status" value="1"/>
</dbReference>
<dbReference type="InterPro" id="IPR036259">
    <property type="entry name" value="MFS_trans_sf"/>
</dbReference>
<keyword evidence="2" id="KW-0813">Transport</keyword>
<dbReference type="Pfam" id="PF07690">
    <property type="entry name" value="MFS_1"/>
    <property type="match status" value="1"/>
</dbReference>
<feature type="transmembrane region" description="Helical" evidence="6">
    <location>
        <begin position="72"/>
        <end position="89"/>
    </location>
</feature>
<evidence type="ECO:0000256" key="3">
    <source>
        <dbReference type="ARBA" id="ARBA00022692"/>
    </source>
</evidence>
<evidence type="ECO:0000313" key="8">
    <source>
        <dbReference type="EMBL" id="ALX48293.1"/>
    </source>
</evidence>
<keyword evidence="3 6" id="KW-0812">Transmembrane</keyword>